<dbReference type="Pfam" id="PF00528">
    <property type="entry name" value="BPD_transp_1"/>
    <property type="match status" value="1"/>
</dbReference>
<feature type="transmembrane region" description="Helical" evidence="7">
    <location>
        <begin position="101"/>
        <end position="122"/>
    </location>
</feature>
<feature type="domain" description="ABC transmembrane type-1" evidence="8">
    <location>
        <begin position="95"/>
        <end position="300"/>
    </location>
</feature>
<dbReference type="InterPro" id="IPR000515">
    <property type="entry name" value="MetI-like"/>
</dbReference>
<dbReference type="RefSeq" id="WP_344336287.1">
    <property type="nucleotide sequence ID" value="NZ_BAAAPZ010000004.1"/>
</dbReference>
<name>A0ABP5I602_9MICO</name>
<comment type="similarity">
    <text evidence="7">Belongs to the binding-protein-dependent transport system permease family.</text>
</comment>
<keyword evidence="5 7" id="KW-1133">Transmembrane helix</keyword>
<comment type="subcellular location">
    <subcellularLocation>
        <location evidence="1 7">Cell membrane</location>
        <topology evidence="1 7">Multi-pass membrane protein</topology>
    </subcellularLocation>
</comment>
<keyword evidence="2 7" id="KW-0813">Transport</keyword>
<evidence type="ECO:0000256" key="2">
    <source>
        <dbReference type="ARBA" id="ARBA00022448"/>
    </source>
</evidence>
<dbReference type="InterPro" id="IPR045621">
    <property type="entry name" value="BPD_transp_1_N"/>
</dbReference>
<evidence type="ECO:0000256" key="7">
    <source>
        <dbReference type="RuleBase" id="RU363032"/>
    </source>
</evidence>
<dbReference type="Proteomes" id="UP001500984">
    <property type="component" value="Unassembled WGS sequence"/>
</dbReference>
<gene>
    <name evidence="9" type="ORF">GCM10009823_12390</name>
</gene>
<proteinExistence type="inferred from homology"/>
<dbReference type="EMBL" id="BAAAPZ010000004">
    <property type="protein sequence ID" value="GAA2093809.1"/>
    <property type="molecule type" value="Genomic_DNA"/>
</dbReference>
<keyword evidence="3" id="KW-1003">Cell membrane</keyword>
<comment type="caution">
    <text evidence="9">The sequence shown here is derived from an EMBL/GenBank/DDBJ whole genome shotgun (WGS) entry which is preliminary data.</text>
</comment>
<evidence type="ECO:0000313" key="10">
    <source>
        <dbReference type="Proteomes" id="UP001500984"/>
    </source>
</evidence>
<dbReference type="PANTHER" id="PTHR43163:SF6">
    <property type="entry name" value="DIPEPTIDE TRANSPORT SYSTEM PERMEASE PROTEIN DPPB-RELATED"/>
    <property type="match status" value="1"/>
</dbReference>
<dbReference type="PANTHER" id="PTHR43163">
    <property type="entry name" value="DIPEPTIDE TRANSPORT SYSTEM PERMEASE PROTEIN DPPB-RELATED"/>
    <property type="match status" value="1"/>
</dbReference>
<sequence>MAREILTRLLSSLLVLWLVSIIVFMLTALIPGDPALTILGENATPEQIAEINAQLGLDQPLVVRYFQWLAAVMSGDLGQSLFSSQTVAGAIASRITPTVELILFALVLSLLIGTAVGVISSIKPRSFLDRAIQTLSSVGIAVPNFWLGAMLIAIFSISLAWLPSGDYTAFGDDPQRWARSLTLPVIALAAGGIAEIARQSRASLIDVQEMEFVRTLKAKGLDPVTIKLRHVLRSAMIPVVTVAGLQVNRLFGLSVLIEAVFRIPGIGSLLVSSVFSRDIVMVQGTVLLITCVVIAVNLVVDLSYRWLNPKTV</sequence>
<keyword evidence="6 7" id="KW-0472">Membrane</keyword>
<feature type="transmembrane region" description="Helical" evidence="7">
    <location>
        <begin position="177"/>
        <end position="197"/>
    </location>
</feature>
<evidence type="ECO:0000256" key="4">
    <source>
        <dbReference type="ARBA" id="ARBA00022692"/>
    </source>
</evidence>
<protein>
    <submittedName>
        <fullName evidence="9">ABC transporter permease</fullName>
    </submittedName>
</protein>
<dbReference type="Gene3D" id="1.10.3720.10">
    <property type="entry name" value="MetI-like"/>
    <property type="match status" value="1"/>
</dbReference>
<dbReference type="Pfam" id="PF19300">
    <property type="entry name" value="BPD_transp_1_N"/>
    <property type="match status" value="1"/>
</dbReference>
<evidence type="ECO:0000256" key="3">
    <source>
        <dbReference type="ARBA" id="ARBA00022475"/>
    </source>
</evidence>
<dbReference type="PROSITE" id="PS50928">
    <property type="entry name" value="ABC_TM1"/>
    <property type="match status" value="1"/>
</dbReference>
<dbReference type="CDD" id="cd06261">
    <property type="entry name" value="TM_PBP2"/>
    <property type="match status" value="1"/>
</dbReference>
<keyword evidence="4 7" id="KW-0812">Transmembrane</keyword>
<dbReference type="InterPro" id="IPR035906">
    <property type="entry name" value="MetI-like_sf"/>
</dbReference>
<feature type="transmembrane region" description="Helical" evidence="7">
    <location>
        <begin position="281"/>
        <end position="300"/>
    </location>
</feature>
<keyword evidence="10" id="KW-1185">Reference proteome</keyword>
<feature type="transmembrane region" description="Helical" evidence="7">
    <location>
        <begin position="235"/>
        <end position="261"/>
    </location>
</feature>
<feature type="transmembrane region" description="Helical" evidence="7">
    <location>
        <begin position="134"/>
        <end position="157"/>
    </location>
</feature>
<evidence type="ECO:0000256" key="5">
    <source>
        <dbReference type="ARBA" id="ARBA00022989"/>
    </source>
</evidence>
<dbReference type="SUPFAM" id="SSF161098">
    <property type="entry name" value="MetI-like"/>
    <property type="match status" value="1"/>
</dbReference>
<evidence type="ECO:0000313" key="9">
    <source>
        <dbReference type="EMBL" id="GAA2093809.1"/>
    </source>
</evidence>
<feature type="transmembrane region" description="Helical" evidence="7">
    <location>
        <begin position="12"/>
        <end position="30"/>
    </location>
</feature>
<organism evidence="9 10">
    <name type="scientific">Brevibacterium salitolerans</name>
    <dbReference type="NCBI Taxonomy" id="1403566"/>
    <lineage>
        <taxon>Bacteria</taxon>
        <taxon>Bacillati</taxon>
        <taxon>Actinomycetota</taxon>
        <taxon>Actinomycetes</taxon>
        <taxon>Micrococcales</taxon>
        <taxon>Brevibacteriaceae</taxon>
        <taxon>Brevibacterium</taxon>
    </lineage>
</organism>
<accession>A0ABP5I602</accession>
<reference evidence="10" key="1">
    <citation type="journal article" date="2019" name="Int. J. Syst. Evol. Microbiol.">
        <title>The Global Catalogue of Microorganisms (GCM) 10K type strain sequencing project: providing services to taxonomists for standard genome sequencing and annotation.</title>
        <authorList>
            <consortium name="The Broad Institute Genomics Platform"/>
            <consortium name="The Broad Institute Genome Sequencing Center for Infectious Disease"/>
            <person name="Wu L."/>
            <person name="Ma J."/>
        </authorList>
    </citation>
    <scope>NUCLEOTIDE SEQUENCE [LARGE SCALE GENOMIC DNA]</scope>
    <source>
        <strain evidence="10">JCM 15900</strain>
    </source>
</reference>
<evidence type="ECO:0000256" key="1">
    <source>
        <dbReference type="ARBA" id="ARBA00004651"/>
    </source>
</evidence>
<evidence type="ECO:0000259" key="8">
    <source>
        <dbReference type="PROSITE" id="PS50928"/>
    </source>
</evidence>
<evidence type="ECO:0000256" key="6">
    <source>
        <dbReference type="ARBA" id="ARBA00023136"/>
    </source>
</evidence>